<reference evidence="1" key="1">
    <citation type="submission" date="2014-09" db="EMBL/GenBank/DDBJ databases">
        <authorList>
            <person name="Magalhaes I.L.F."/>
            <person name="Oliveira U."/>
            <person name="Santos F.R."/>
            <person name="Vidigal T.H.D.A."/>
            <person name="Brescovit A.D."/>
            <person name="Santos A.J."/>
        </authorList>
    </citation>
    <scope>NUCLEOTIDE SEQUENCE</scope>
    <source>
        <tissue evidence="1">Shoot tissue taken approximately 20 cm above the soil surface</tissue>
    </source>
</reference>
<protein>
    <submittedName>
        <fullName evidence="1">Uncharacterized protein</fullName>
    </submittedName>
</protein>
<name>A0A0A9CFK3_ARUDO</name>
<accession>A0A0A9CFK3</accession>
<proteinExistence type="predicted"/>
<reference evidence="1" key="2">
    <citation type="journal article" date="2015" name="Data Brief">
        <title>Shoot transcriptome of the giant reed, Arundo donax.</title>
        <authorList>
            <person name="Barrero R.A."/>
            <person name="Guerrero F.D."/>
            <person name="Moolhuijzen P."/>
            <person name="Goolsby J.A."/>
            <person name="Tidwell J."/>
            <person name="Bellgard S.E."/>
            <person name="Bellgard M.I."/>
        </authorList>
    </citation>
    <scope>NUCLEOTIDE SEQUENCE</scope>
    <source>
        <tissue evidence="1">Shoot tissue taken approximately 20 cm above the soil surface</tissue>
    </source>
</reference>
<dbReference type="EMBL" id="GBRH01222816">
    <property type="protein sequence ID" value="JAD75079.1"/>
    <property type="molecule type" value="Transcribed_RNA"/>
</dbReference>
<evidence type="ECO:0000313" key="1">
    <source>
        <dbReference type="EMBL" id="JAD75079.1"/>
    </source>
</evidence>
<dbReference type="AlphaFoldDB" id="A0A0A9CFK3"/>
<organism evidence="1">
    <name type="scientific">Arundo donax</name>
    <name type="common">Giant reed</name>
    <name type="synonym">Donax arundinaceus</name>
    <dbReference type="NCBI Taxonomy" id="35708"/>
    <lineage>
        <taxon>Eukaryota</taxon>
        <taxon>Viridiplantae</taxon>
        <taxon>Streptophyta</taxon>
        <taxon>Embryophyta</taxon>
        <taxon>Tracheophyta</taxon>
        <taxon>Spermatophyta</taxon>
        <taxon>Magnoliopsida</taxon>
        <taxon>Liliopsida</taxon>
        <taxon>Poales</taxon>
        <taxon>Poaceae</taxon>
        <taxon>PACMAD clade</taxon>
        <taxon>Arundinoideae</taxon>
        <taxon>Arundineae</taxon>
        <taxon>Arundo</taxon>
    </lineage>
</organism>
<sequence length="72" mass="8745">MDRNVTHHDAPKWATTSTTWMDNLSRLNFWVDRKIRLIFPQFYTNSKRKNKKEHGRRLETKLLKSCIISQKQ</sequence>